<evidence type="ECO:0000259" key="2">
    <source>
        <dbReference type="Pfam" id="PF03816"/>
    </source>
</evidence>
<dbReference type="InterPro" id="IPR004474">
    <property type="entry name" value="LytR_CpsA_psr"/>
</dbReference>
<dbReference type="InterPro" id="IPR050922">
    <property type="entry name" value="LytR/CpsA/Psr_CW_biosynth"/>
</dbReference>
<sequence>MFKKLLFILLPIFALIAVYYNFTLTHSYSIYEQNSFKNPWLTDTIIVGSFNSNNGKVSLVSIPRDLIIKIPETENVTKINALYSLGKTFSPLEPIKFIKEKITEITGLPIDYYVLIDVVGLEHFIDSVGGVNIIVSKDISDPRFPGTNYSYEPFYLTSGFHNLNGHEAVRFARSRNSLRGDFDRIQRQRQLIQALKNQIFAKNLNLQWLFKSYNDLSDRLISNLGLDDLPILFKAARLISNKNISDYSLEIGPNELLKETDIILGGIKAYAIIPKKGLGEYGEIQDFFKAININQ</sequence>
<dbReference type="Proteomes" id="UP000034349">
    <property type="component" value="Unassembled WGS sequence"/>
</dbReference>
<dbReference type="PANTHER" id="PTHR33392">
    <property type="entry name" value="POLYISOPRENYL-TEICHOIC ACID--PEPTIDOGLYCAN TEICHOIC ACID TRANSFERASE TAGU"/>
    <property type="match status" value="1"/>
</dbReference>
<accession>A0A0G0B1W9</accession>
<gene>
    <name evidence="3" type="ORF">UR23_C0054G0006</name>
</gene>
<protein>
    <recommendedName>
        <fullName evidence="2">Cell envelope-related transcriptional attenuator domain-containing protein</fullName>
    </recommendedName>
</protein>
<organism evidence="3 4">
    <name type="scientific">Candidatus Roizmanbacteria bacterium GW2011_GWA2_32_13</name>
    <dbReference type="NCBI Taxonomy" id="1618475"/>
    <lineage>
        <taxon>Bacteria</taxon>
        <taxon>Candidatus Roizmaniibacteriota</taxon>
    </lineage>
</organism>
<dbReference type="NCBIfam" id="TIGR00350">
    <property type="entry name" value="lytR_cpsA_psr"/>
    <property type="match status" value="1"/>
</dbReference>
<comment type="caution">
    <text evidence="3">The sequence shown here is derived from an EMBL/GenBank/DDBJ whole genome shotgun (WGS) entry which is preliminary data.</text>
</comment>
<reference evidence="3 4" key="1">
    <citation type="journal article" date="2015" name="Nature">
        <title>rRNA introns, odd ribosomes, and small enigmatic genomes across a large radiation of phyla.</title>
        <authorList>
            <person name="Brown C.T."/>
            <person name="Hug L.A."/>
            <person name="Thomas B.C."/>
            <person name="Sharon I."/>
            <person name="Castelle C.J."/>
            <person name="Singh A."/>
            <person name="Wilkins M.J."/>
            <person name="Williams K.H."/>
            <person name="Banfield J.F."/>
        </authorList>
    </citation>
    <scope>NUCLEOTIDE SEQUENCE [LARGE SCALE GENOMIC DNA]</scope>
</reference>
<name>A0A0G0B1W9_9BACT</name>
<comment type="similarity">
    <text evidence="1">Belongs to the LytR/CpsA/Psr (LCP) family.</text>
</comment>
<proteinExistence type="inferred from homology"/>
<evidence type="ECO:0000313" key="3">
    <source>
        <dbReference type="EMBL" id="KKP32850.1"/>
    </source>
</evidence>
<dbReference type="PANTHER" id="PTHR33392:SF6">
    <property type="entry name" value="POLYISOPRENYL-TEICHOIC ACID--PEPTIDOGLYCAN TEICHOIC ACID TRANSFERASE TAGU"/>
    <property type="match status" value="1"/>
</dbReference>
<evidence type="ECO:0000256" key="1">
    <source>
        <dbReference type="ARBA" id="ARBA00006068"/>
    </source>
</evidence>
<dbReference type="Pfam" id="PF03816">
    <property type="entry name" value="LytR_cpsA_psr"/>
    <property type="match status" value="1"/>
</dbReference>
<evidence type="ECO:0000313" key="4">
    <source>
        <dbReference type="Proteomes" id="UP000034349"/>
    </source>
</evidence>
<dbReference type="EMBL" id="LBOK01000054">
    <property type="protein sequence ID" value="KKP32850.1"/>
    <property type="molecule type" value="Genomic_DNA"/>
</dbReference>
<dbReference type="AlphaFoldDB" id="A0A0G0B1W9"/>
<dbReference type="Gene3D" id="3.40.630.190">
    <property type="entry name" value="LCP protein"/>
    <property type="match status" value="1"/>
</dbReference>
<feature type="domain" description="Cell envelope-related transcriptional attenuator" evidence="2">
    <location>
        <begin position="42"/>
        <end position="199"/>
    </location>
</feature>